<dbReference type="eggNOG" id="ENOG5032TK5">
    <property type="taxonomic scope" value="Bacteria"/>
</dbReference>
<keyword evidence="6" id="KW-1185">Reference proteome</keyword>
<sequence length="152" mass="17203">MENGKQNVIDRVIPLICFIVGCIALGFSFIKYGFWDNVIGPLSGFYPAIVSICLICISIPAFFQSFKSAKADMPRDNWLVPLALVLILVCSYFIGMIASLFIFLLLWLKGIEKLSWKLTCSTTVVMTAIVVFVFRMWLQIEFPKGLLFNVLF</sequence>
<name>U1GTA3_TRESO</name>
<evidence type="ECO:0000313" key="5">
    <source>
        <dbReference type="Proteomes" id="UP000016412"/>
    </source>
</evidence>
<protein>
    <submittedName>
        <fullName evidence="3">Tripartite tricarboxylate transporter TctB family protein</fullName>
    </submittedName>
</protein>
<dbReference type="PATRIC" id="fig|1125725.3.peg.2172"/>
<evidence type="ECO:0000256" key="1">
    <source>
        <dbReference type="SAM" id="Phobius"/>
    </source>
</evidence>
<comment type="caution">
    <text evidence="3">The sequence shown here is derived from an EMBL/GenBank/DDBJ whole genome shotgun (WGS) entry which is preliminary data.</text>
</comment>
<reference evidence="5 6" key="1">
    <citation type="submission" date="2013-08" db="EMBL/GenBank/DDBJ databases">
        <authorList>
            <person name="Durkin A.S."/>
            <person name="Haft D.R."/>
            <person name="McCorrison J."/>
            <person name="Torralba M."/>
            <person name="Gillis M."/>
            <person name="Haft D.H."/>
            <person name="Methe B."/>
            <person name="Sutton G."/>
            <person name="Nelson K.E."/>
        </authorList>
    </citation>
    <scope>NUCLEOTIDE SEQUENCE [LARGE SCALE GENOMIC DNA]</scope>
    <source>
        <strain evidence="4 6">ATCC 35536</strain>
        <strain evidence="3 5">VPI DR56BR1116</strain>
    </source>
</reference>
<feature type="transmembrane region" description="Helical" evidence="1">
    <location>
        <begin position="44"/>
        <end position="66"/>
    </location>
</feature>
<dbReference type="PROSITE" id="PS51257">
    <property type="entry name" value="PROKAR_LIPOPROTEIN"/>
    <property type="match status" value="1"/>
</dbReference>
<evidence type="ECO:0000313" key="4">
    <source>
        <dbReference type="EMBL" id="ERK03377.1"/>
    </source>
</evidence>
<keyword evidence="1" id="KW-1133">Transmembrane helix</keyword>
<dbReference type="STRING" id="1125725.HMPREF1325_0680"/>
<dbReference type="AlphaFoldDB" id="U1GTA3"/>
<dbReference type="RefSeq" id="WP_021331156.1">
    <property type="nucleotide sequence ID" value="NZ_AUZJ01000055.1"/>
</dbReference>
<keyword evidence="1" id="KW-0812">Transmembrane</keyword>
<feature type="transmembrane region" description="Helical" evidence="1">
    <location>
        <begin position="12"/>
        <end position="32"/>
    </location>
</feature>
<dbReference type="Pfam" id="PF07331">
    <property type="entry name" value="TctB"/>
    <property type="match status" value="1"/>
</dbReference>
<organism evidence="3 5">
    <name type="scientific">Treponema socranskii subsp. socranskii VPI DR56BR1116 = ATCC 35536</name>
    <dbReference type="NCBI Taxonomy" id="1125725"/>
    <lineage>
        <taxon>Bacteria</taxon>
        <taxon>Pseudomonadati</taxon>
        <taxon>Spirochaetota</taxon>
        <taxon>Spirochaetia</taxon>
        <taxon>Spirochaetales</taxon>
        <taxon>Treponemataceae</taxon>
        <taxon>Treponema</taxon>
    </lineage>
</organism>
<keyword evidence="1" id="KW-0472">Membrane</keyword>
<evidence type="ECO:0000259" key="2">
    <source>
        <dbReference type="Pfam" id="PF07331"/>
    </source>
</evidence>
<gene>
    <name evidence="4" type="ORF">HMPREF0860_2072</name>
    <name evidence="3" type="ORF">HMPREF1325_0680</name>
</gene>
<dbReference type="EMBL" id="AVQI01000033">
    <property type="protein sequence ID" value="ERK03377.1"/>
    <property type="molecule type" value="Genomic_DNA"/>
</dbReference>
<evidence type="ECO:0000313" key="6">
    <source>
        <dbReference type="Proteomes" id="UP000016646"/>
    </source>
</evidence>
<dbReference type="Proteomes" id="UP000016412">
    <property type="component" value="Unassembled WGS sequence"/>
</dbReference>
<dbReference type="InterPro" id="IPR009936">
    <property type="entry name" value="DUF1468"/>
</dbReference>
<dbReference type="EMBL" id="AUZJ01000055">
    <property type="protein sequence ID" value="ERF59879.1"/>
    <property type="molecule type" value="Genomic_DNA"/>
</dbReference>
<feature type="transmembrane region" description="Helical" evidence="1">
    <location>
        <begin position="114"/>
        <end position="138"/>
    </location>
</feature>
<feature type="transmembrane region" description="Helical" evidence="1">
    <location>
        <begin position="78"/>
        <end position="108"/>
    </location>
</feature>
<dbReference type="Proteomes" id="UP000016646">
    <property type="component" value="Unassembled WGS sequence"/>
</dbReference>
<proteinExistence type="predicted"/>
<feature type="domain" description="DUF1468" evidence="2">
    <location>
        <begin position="12"/>
        <end position="143"/>
    </location>
</feature>
<accession>U1GTA3</accession>
<evidence type="ECO:0000313" key="3">
    <source>
        <dbReference type="EMBL" id="ERF59879.1"/>
    </source>
</evidence>